<dbReference type="InterPro" id="IPR027304">
    <property type="entry name" value="Trigger_fact/SurA_dom_sf"/>
</dbReference>
<dbReference type="InterPro" id="IPR008881">
    <property type="entry name" value="Trigger_fac_ribosome-bd_bac"/>
</dbReference>
<reference evidence="17" key="1">
    <citation type="submission" date="2020-02" db="EMBL/GenBank/DDBJ databases">
        <authorList>
            <person name="Meier V. D."/>
        </authorList>
    </citation>
    <scope>NUCLEOTIDE SEQUENCE</scope>
    <source>
        <strain evidence="17">AVDCRST_MAG63</strain>
    </source>
</reference>
<keyword evidence="11" id="KW-0963">Cytoplasm</keyword>
<sequence>MQVTQEQIDPCKIALTISVEPERVEVARQKAFGQFARNIQIPGFRKGKVPPQMAKAYVDEGRVKQRAAEMLVEPAYAEALEETKLEPFAQAELELMEMPDDGSFVFKALVPLRPVVTLGPYKGLELERRRLEVTDADVERQLEQMQRRTATIDEVTDRPSQMGDIAVADLTVQIEGQETPELETPRATYIEIGKNIPDFDNGLVGMTVGEEKVIEAMYPADFPDENLRGKRATFTVKMNALRSRTLPELNDEFAKTQKVFPGLNTLDELKNELRTSLLKSAQEMAENELEIQLVGQIVRNSQVSFPDVMLRAEMELAAQELQERLQRENATLEQYLEAVGKTRDQVEQEMAQAADRRIRNTLALSEVAKAENIVADEADVEAELSERAEQAGVSPAAVRAFVEKNNQMEGMRSRALSRKVLGFLKAASHITDKVLTDAELRALQDPDGGEMLADVGPSAEATPAAEPLAVEQAVPKRRGKKAAAEEVES</sequence>
<name>A0A6J4K343_9BACT</name>
<dbReference type="PANTHER" id="PTHR30560:SF3">
    <property type="entry name" value="TRIGGER FACTOR-LIKE PROTEIN TIG, CHLOROPLASTIC"/>
    <property type="match status" value="1"/>
</dbReference>
<evidence type="ECO:0000256" key="4">
    <source>
        <dbReference type="ARBA" id="ARBA00016902"/>
    </source>
</evidence>
<evidence type="ECO:0000256" key="3">
    <source>
        <dbReference type="ARBA" id="ARBA00013194"/>
    </source>
</evidence>
<dbReference type="Gene3D" id="3.30.70.1050">
    <property type="entry name" value="Trigger factor ribosome-binding domain"/>
    <property type="match status" value="1"/>
</dbReference>
<evidence type="ECO:0000256" key="7">
    <source>
        <dbReference type="ARBA" id="ARBA00023186"/>
    </source>
</evidence>
<dbReference type="InterPro" id="IPR008880">
    <property type="entry name" value="Trigger_fac_C"/>
</dbReference>
<comment type="subcellular location">
    <subcellularLocation>
        <location evidence="11">Cytoplasm</location>
    </subcellularLocation>
    <text evidence="11">About half TF is bound to the ribosome near the polypeptide exit tunnel while the other half is free in the cytoplasm.</text>
</comment>
<dbReference type="Pfam" id="PF05697">
    <property type="entry name" value="Trigger_N"/>
    <property type="match status" value="1"/>
</dbReference>
<keyword evidence="5 11" id="KW-0132">Cell division</keyword>
<keyword evidence="12" id="KW-0175">Coiled coil</keyword>
<keyword evidence="6 11" id="KW-0697">Rotamase</keyword>
<proteinExistence type="inferred from homology"/>
<dbReference type="InterPro" id="IPR037041">
    <property type="entry name" value="Trigger_fac_C_sf"/>
</dbReference>
<feature type="region of interest" description="Disordered" evidence="13">
    <location>
        <begin position="446"/>
        <end position="489"/>
    </location>
</feature>
<dbReference type="PANTHER" id="PTHR30560">
    <property type="entry name" value="TRIGGER FACTOR CHAPERONE AND PEPTIDYL-PROLYL CIS/TRANS ISOMERASE"/>
    <property type="match status" value="1"/>
</dbReference>
<accession>A0A6J4K343</accession>
<dbReference type="SUPFAM" id="SSF102735">
    <property type="entry name" value="Trigger factor ribosome-binding domain"/>
    <property type="match status" value="1"/>
</dbReference>
<dbReference type="NCBIfam" id="TIGR00115">
    <property type="entry name" value="tig"/>
    <property type="match status" value="1"/>
</dbReference>
<keyword evidence="8 11" id="KW-0413">Isomerase</keyword>
<dbReference type="InterPro" id="IPR001179">
    <property type="entry name" value="PPIase_FKBP_dom"/>
</dbReference>
<feature type="coiled-coil region" evidence="12">
    <location>
        <begin position="311"/>
        <end position="356"/>
    </location>
</feature>
<evidence type="ECO:0000259" key="15">
    <source>
        <dbReference type="Pfam" id="PF05697"/>
    </source>
</evidence>
<comment type="function">
    <text evidence="11">Involved in protein export. Acts as a chaperone by maintaining the newly synthesized protein in an open conformation. Functions as a peptidyl-prolyl cis-trans isomerase.</text>
</comment>
<dbReference type="InterPro" id="IPR036611">
    <property type="entry name" value="Trigger_fac_ribosome-bd_sf"/>
</dbReference>
<feature type="domain" description="Trigger factor C-terminal" evidence="16">
    <location>
        <begin position="265"/>
        <end position="425"/>
    </location>
</feature>
<dbReference type="GO" id="GO:0015031">
    <property type="term" value="P:protein transport"/>
    <property type="evidence" value="ECO:0007669"/>
    <property type="project" value="UniProtKB-UniRule"/>
</dbReference>
<dbReference type="SUPFAM" id="SSF54534">
    <property type="entry name" value="FKBP-like"/>
    <property type="match status" value="1"/>
</dbReference>
<keyword evidence="9 11" id="KW-0131">Cell cycle</keyword>
<comment type="domain">
    <text evidence="11">Consists of 3 domains; the N-terminus binds the ribosome, the middle domain has PPIase activity, while the C-terminus has intrinsic chaperone activity on its own.</text>
</comment>
<dbReference type="Gene3D" id="3.10.50.40">
    <property type="match status" value="1"/>
</dbReference>
<dbReference type="Pfam" id="PF05698">
    <property type="entry name" value="Trigger_C"/>
    <property type="match status" value="1"/>
</dbReference>
<evidence type="ECO:0000256" key="2">
    <source>
        <dbReference type="ARBA" id="ARBA00005464"/>
    </source>
</evidence>
<evidence type="ECO:0000259" key="16">
    <source>
        <dbReference type="Pfam" id="PF05698"/>
    </source>
</evidence>
<evidence type="ECO:0000256" key="1">
    <source>
        <dbReference type="ARBA" id="ARBA00000971"/>
    </source>
</evidence>
<dbReference type="Gene3D" id="1.10.3120.10">
    <property type="entry name" value="Trigger factor, C-terminal domain"/>
    <property type="match status" value="1"/>
</dbReference>
<dbReference type="AlphaFoldDB" id="A0A6J4K343"/>
<dbReference type="EMBL" id="CADCTO010000651">
    <property type="protein sequence ID" value="CAA9294386.1"/>
    <property type="molecule type" value="Genomic_DNA"/>
</dbReference>
<comment type="catalytic activity">
    <reaction evidence="1 11">
        <text>[protein]-peptidylproline (omega=180) = [protein]-peptidylproline (omega=0)</text>
        <dbReference type="Rhea" id="RHEA:16237"/>
        <dbReference type="Rhea" id="RHEA-COMP:10747"/>
        <dbReference type="Rhea" id="RHEA-COMP:10748"/>
        <dbReference type="ChEBI" id="CHEBI:83833"/>
        <dbReference type="ChEBI" id="CHEBI:83834"/>
        <dbReference type="EC" id="5.2.1.8"/>
    </reaction>
</comment>
<comment type="similarity">
    <text evidence="2 11">Belongs to the FKBP-type PPIase family. Tig subfamily.</text>
</comment>
<keyword evidence="7 11" id="KW-0143">Chaperone</keyword>
<organism evidence="17">
    <name type="scientific">uncultured Armatimonadetes bacterium</name>
    <dbReference type="NCBI Taxonomy" id="157466"/>
    <lineage>
        <taxon>Bacteria</taxon>
        <taxon>Bacillati</taxon>
        <taxon>Armatimonadota</taxon>
        <taxon>environmental samples</taxon>
    </lineage>
</organism>
<dbReference type="GO" id="GO:0044183">
    <property type="term" value="F:protein folding chaperone"/>
    <property type="evidence" value="ECO:0007669"/>
    <property type="project" value="TreeGrafter"/>
</dbReference>
<dbReference type="GO" id="GO:0005737">
    <property type="term" value="C:cytoplasm"/>
    <property type="evidence" value="ECO:0007669"/>
    <property type="project" value="UniProtKB-SubCell"/>
</dbReference>
<dbReference type="GO" id="GO:0043022">
    <property type="term" value="F:ribosome binding"/>
    <property type="evidence" value="ECO:0007669"/>
    <property type="project" value="TreeGrafter"/>
</dbReference>
<dbReference type="GO" id="GO:0051083">
    <property type="term" value="P:'de novo' cotranslational protein folding"/>
    <property type="evidence" value="ECO:0007669"/>
    <property type="project" value="TreeGrafter"/>
</dbReference>
<dbReference type="PIRSF" id="PIRSF003095">
    <property type="entry name" value="Trigger_factor"/>
    <property type="match status" value="1"/>
</dbReference>
<feature type="domain" description="PPIase FKBP-type" evidence="14">
    <location>
        <begin position="160"/>
        <end position="238"/>
    </location>
</feature>
<gene>
    <name evidence="11" type="primary">tig</name>
    <name evidence="17" type="ORF">AVDCRST_MAG63-4884</name>
</gene>
<evidence type="ECO:0000256" key="11">
    <source>
        <dbReference type="HAMAP-Rule" id="MF_00303"/>
    </source>
</evidence>
<dbReference type="InterPro" id="IPR005215">
    <property type="entry name" value="Trig_fac"/>
</dbReference>
<evidence type="ECO:0000256" key="5">
    <source>
        <dbReference type="ARBA" id="ARBA00022618"/>
    </source>
</evidence>
<evidence type="ECO:0000256" key="8">
    <source>
        <dbReference type="ARBA" id="ARBA00023235"/>
    </source>
</evidence>
<dbReference type="Pfam" id="PF00254">
    <property type="entry name" value="FKBP_C"/>
    <property type="match status" value="1"/>
</dbReference>
<protein>
    <recommendedName>
        <fullName evidence="4 11">Trigger factor</fullName>
        <shortName evidence="11">TF</shortName>
        <ecNumber evidence="3 11">5.2.1.8</ecNumber>
    </recommendedName>
    <alternativeName>
        <fullName evidence="10 11">PPIase</fullName>
    </alternativeName>
</protein>
<evidence type="ECO:0000313" key="17">
    <source>
        <dbReference type="EMBL" id="CAA9294386.1"/>
    </source>
</evidence>
<dbReference type="GO" id="GO:0043335">
    <property type="term" value="P:protein unfolding"/>
    <property type="evidence" value="ECO:0007669"/>
    <property type="project" value="TreeGrafter"/>
</dbReference>
<evidence type="ECO:0000256" key="12">
    <source>
        <dbReference type="SAM" id="Coils"/>
    </source>
</evidence>
<feature type="domain" description="Trigger factor ribosome-binding bacterial" evidence="15">
    <location>
        <begin position="1"/>
        <end position="145"/>
    </location>
</feature>
<dbReference type="GO" id="GO:0051301">
    <property type="term" value="P:cell division"/>
    <property type="evidence" value="ECO:0007669"/>
    <property type="project" value="UniProtKB-KW"/>
</dbReference>
<evidence type="ECO:0000259" key="14">
    <source>
        <dbReference type="Pfam" id="PF00254"/>
    </source>
</evidence>
<dbReference type="HAMAP" id="MF_00303">
    <property type="entry name" value="Trigger_factor_Tig"/>
    <property type="match status" value="1"/>
</dbReference>
<dbReference type="SUPFAM" id="SSF109998">
    <property type="entry name" value="Triger factor/SurA peptide-binding domain-like"/>
    <property type="match status" value="1"/>
</dbReference>
<evidence type="ECO:0000256" key="13">
    <source>
        <dbReference type="SAM" id="MobiDB-lite"/>
    </source>
</evidence>
<evidence type="ECO:0000256" key="10">
    <source>
        <dbReference type="ARBA" id="ARBA00029986"/>
    </source>
</evidence>
<dbReference type="GO" id="GO:0003755">
    <property type="term" value="F:peptidyl-prolyl cis-trans isomerase activity"/>
    <property type="evidence" value="ECO:0007669"/>
    <property type="project" value="UniProtKB-UniRule"/>
</dbReference>
<dbReference type="InterPro" id="IPR046357">
    <property type="entry name" value="PPIase_dom_sf"/>
</dbReference>
<dbReference type="EC" id="5.2.1.8" evidence="3 11"/>
<evidence type="ECO:0000256" key="9">
    <source>
        <dbReference type="ARBA" id="ARBA00023306"/>
    </source>
</evidence>
<evidence type="ECO:0000256" key="6">
    <source>
        <dbReference type="ARBA" id="ARBA00023110"/>
    </source>
</evidence>